<dbReference type="EMBL" id="JASUXU010000030">
    <property type="protein sequence ID" value="KAK0319508.1"/>
    <property type="molecule type" value="Genomic_DNA"/>
</dbReference>
<gene>
    <name evidence="2" type="ORF">LTR82_009575</name>
</gene>
<comment type="caution">
    <text evidence="2">The sequence shown here is derived from an EMBL/GenBank/DDBJ whole genome shotgun (WGS) entry which is preliminary data.</text>
</comment>
<evidence type="ECO:0000313" key="2">
    <source>
        <dbReference type="EMBL" id="KAK0319508.1"/>
    </source>
</evidence>
<organism evidence="2 3">
    <name type="scientific">Friedmanniomyces endolithicus</name>
    <dbReference type="NCBI Taxonomy" id="329885"/>
    <lineage>
        <taxon>Eukaryota</taxon>
        <taxon>Fungi</taxon>
        <taxon>Dikarya</taxon>
        <taxon>Ascomycota</taxon>
        <taxon>Pezizomycotina</taxon>
        <taxon>Dothideomycetes</taxon>
        <taxon>Dothideomycetidae</taxon>
        <taxon>Mycosphaerellales</taxon>
        <taxon>Teratosphaeriaceae</taxon>
        <taxon>Friedmanniomyces</taxon>
    </lineage>
</organism>
<sequence>MNGNQPASTPDLQAILATLSQFTNPAPIPVAQPSETSEQFSTNCYDASQPLPMVPASQSLPAPKPQDPRLRPQSRAATASPKPMIDPATIITWQEGLRCLTKIAAQNAQFAVTIRGMIEDQKKHELRWYADRQALKHVQATHSSASAQAQSILQSLGSTAVRAPAGKQTQSEKNAELAEFDRKIYAAQTSMEAAMSGQLKGLGVPFFGTRPEMVLLAEERGSIAATSVSGPTITESELLALRRKIVGHLEDLYRD</sequence>
<accession>A0AAN6FMR1</accession>
<evidence type="ECO:0000313" key="3">
    <source>
        <dbReference type="Proteomes" id="UP001168146"/>
    </source>
</evidence>
<reference evidence="2" key="1">
    <citation type="submission" date="2021-12" db="EMBL/GenBank/DDBJ databases">
        <title>Black yeast isolated from Biological Soil Crust.</title>
        <authorList>
            <person name="Kurbessoian T."/>
        </authorList>
    </citation>
    <scope>NUCLEOTIDE SEQUENCE</scope>
    <source>
        <strain evidence="2">CCFEE 5208</strain>
    </source>
</reference>
<name>A0AAN6FMR1_9PEZI</name>
<proteinExistence type="predicted"/>
<feature type="region of interest" description="Disordered" evidence="1">
    <location>
        <begin position="25"/>
        <end position="81"/>
    </location>
</feature>
<feature type="compositionally biased region" description="Polar residues" evidence="1">
    <location>
        <begin position="33"/>
        <end position="46"/>
    </location>
</feature>
<dbReference type="InterPro" id="IPR018858">
    <property type="entry name" value="DUF2458"/>
</dbReference>
<protein>
    <submittedName>
        <fullName evidence="2">Uncharacterized protein</fullName>
    </submittedName>
</protein>
<dbReference type="Pfam" id="PF10454">
    <property type="entry name" value="DUF2458"/>
    <property type="match status" value="1"/>
</dbReference>
<evidence type="ECO:0000256" key="1">
    <source>
        <dbReference type="SAM" id="MobiDB-lite"/>
    </source>
</evidence>
<dbReference type="Proteomes" id="UP001168146">
    <property type="component" value="Unassembled WGS sequence"/>
</dbReference>
<dbReference type="AlphaFoldDB" id="A0AAN6FMR1"/>